<evidence type="ECO:0000313" key="7">
    <source>
        <dbReference type="EMBL" id="TDS64170.1"/>
    </source>
</evidence>
<dbReference type="CDD" id="cd05305">
    <property type="entry name" value="L-AlaDH"/>
    <property type="match status" value="1"/>
</dbReference>
<dbReference type="SMART" id="SM01002">
    <property type="entry name" value="AlaDh_PNT_C"/>
    <property type="match status" value="1"/>
</dbReference>
<dbReference type="EC" id="1.4.1.1" evidence="2"/>
<dbReference type="PROSITE" id="PS00837">
    <property type="entry name" value="ALADH_PNT_2"/>
    <property type="match status" value="1"/>
</dbReference>
<evidence type="ECO:0000256" key="3">
    <source>
        <dbReference type="ARBA" id="ARBA00023002"/>
    </source>
</evidence>
<dbReference type="InterPro" id="IPR007698">
    <property type="entry name" value="AlaDH/PNT_NAD(H)-bd"/>
</dbReference>
<dbReference type="OrthoDB" id="9804592at2"/>
<evidence type="ECO:0000256" key="4">
    <source>
        <dbReference type="ARBA" id="ARBA00023027"/>
    </source>
</evidence>
<dbReference type="Proteomes" id="UP000295215">
    <property type="component" value="Unassembled WGS sequence"/>
</dbReference>
<organism evidence="7 8">
    <name type="scientific">Myroides indicus</name>
    <dbReference type="NCBI Taxonomy" id="1323422"/>
    <lineage>
        <taxon>Bacteria</taxon>
        <taxon>Pseudomonadati</taxon>
        <taxon>Bacteroidota</taxon>
        <taxon>Flavobacteriia</taxon>
        <taxon>Flavobacteriales</taxon>
        <taxon>Flavobacteriaceae</taxon>
        <taxon>Myroides</taxon>
    </lineage>
</organism>
<evidence type="ECO:0000259" key="6">
    <source>
        <dbReference type="SMART" id="SM01003"/>
    </source>
</evidence>
<protein>
    <recommendedName>
        <fullName evidence="2">alanine dehydrogenase</fullName>
        <ecNumber evidence="2">1.4.1.1</ecNumber>
    </recommendedName>
</protein>
<dbReference type="InterPro" id="IPR008141">
    <property type="entry name" value="Ala_DH"/>
</dbReference>
<comment type="caution">
    <text evidence="7">The sequence shown here is derived from an EMBL/GenBank/DDBJ whole genome shotgun (WGS) entry which is preliminary data.</text>
</comment>
<keyword evidence="8" id="KW-1185">Reference proteome</keyword>
<reference evidence="7 8" key="1">
    <citation type="submission" date="2019-03" db="EMBL/GenBank/DDBJ databases">
        <title>Genomic Encyclopedia of Archaeal and Bacterial Type Strains, Phase II (KMG-II): from individual species to whole genera.</title>
        <authorList>
            <person name="Goeker M."/>
        </authorList>
    </citation>
    <scope>NUCLEOTIDE SEQUENCE [LARGE SCALE GENOMIC DNA]</scope>
    <source>
        <strain evidence="7 8">DSM 28213</strain>
    </source>
</reference>
<dbReference type="PANTHER" id="PTHR42795">
    <property type="entry name" value="ALANINE DEHYDROGENASE"/>
    <property type="match status" value="1"/>
</dbReference>
<evidence type="ECO:0000256" key="2">
    <source>
        <dbReference type="ARBA" id="ARBA00012897"/>
    </source>
</evidence>
<evidence type="ECO:0000313" key="8">
    <source>
        <dbReference type="Proteomes" id="UP000295215"/>
    </source>
</evidence>
<feature type="domain" description="Alanine dehydrogenase/pyridine nucleotide transhydrogenase N-terminal" evidence="6">
    <location>
        <begin position="31"/>
        <end position="164"/>
    </location>
</feature>
<dbReference type="Pfam" id="PF01262">
    <property type="entry name" value="AlaDh_PNT_C"/>
    <property type="match status" value="1"/>
</dbReference>
<sequence length="398" mass="43452">MAKSTPFTSKDLIPQEECLFIQPRKSDLFIGVPKENFSIEKRICITPEAVQTLSSYGHKILIEKGAGEAVGYIDLEYSKAGAEITTDVKKVFGCPIVVKVVPPTLEEIKMMTQNSILWSTIQPKTTNKKYFEALLKKKISAIGLDFIKDENGSYPAICALSEIAGTSSVLIASELMATSNKGKGLLFGNITGVMPTEVVILGAGIVAEYAARAAVGLGANVKVFDNSIQKLKKLQNNLPVRISTSTIQEKILQKALMRCDVAIGAIRGKNRAPIIVTETMVENMKKGSIIIDVSIDTGGCFETSELTTHEKPTIIKNGVIHYGVPNITSRYCKTASMAISNIITPFLINFSESGGLDGILHQENILTSGIYSYKGLITNQLIANWFNLDYRDIQLFIF</sequence>
<dbReference type="Gene3D" id="3.40.50.720">
    <property type="entry name" value="NAD(P)-binding Rossmann-like Domain"/>
    <property type="match status" value="2"/>
</dbReference>
<dbReference type="GO" id="GO:0000286">
    <property type="term" value="F:alanine dehydrogenase activity"/>
    <property type="evidence" value="ECO:0007669"/>
    <property type="project" value="UniProtKB-EC"/>
</dbReference>
<dbReference type="EMBL" id="SOAG01000005">
    <property type="protein sequence ID" value="TDS64170.1"/>
    <property type="molecule type" value="Genomic_DNA"/>
</dbReference>
<dbReference type="AlphaFoldDB" id="A0A4R7F3S1"/>
<dbReference type="PANTHER" id="PTHR42795:SF1">
    <property type="entry name" value="ALANINE DEHYDROGENASE"/>
    <property type="match status" value="1"/>
</dbReference>
<proteinExistence type="inferred from homology"/>
<dbReference type="InterPro" id="IPR008143">
    <property type="entry name" value="Ala_DH/PNT_CS2"/>
</dbReference>
<gene>
    <name evidence="7" type="ORF">C8P70_10519</name>
</gene>
<keyword evidence="3" id="KW-0560">Oxidoreductase</keyword>
<dbReference type="GO" id="GO:0042853">
    <property type="term" value="P:L-alanine catabolic process"/>
    <property type="evidence" value="ECO:0007669"/>
    <property type="project" value="InterPro"/>
</dbReference>
<accession>A0A4R7F3S1</accession>
<keyword evidence="4" id="KW-0520">NAD</keyword>
<comment type="similarity">
    <text evidence="1">Belongs to the AlaDH/PNT family.</text>
</comment>
<feature type="domain" description="Alanine dehydrogenase/pyridine nucleotide transhydrogenase NAD(H)-binding" evidence="5">
    <location>
        <begin position="176"/>
        <end position="323"/>
    </location>
</feature>
<name>A0A4R7F3S1_9FLAO</name>
<dbReference type="InterPro" id="IPR036291">
    <property type="entry name" value="NAD(P)-bd_dom_sf"/>
</dbReference>
<dbReference type="Pfam" id="PF05222">
    <property type="entry name" value="AlaDh_PNT_N"/>
    <property type="match status" value="1"/>
</dbReference>
<evidence type="ECO:0000256" key="1">
    <source>
        <dbReference type="ARBA" id="ARBA00005689"/>
    </source>
</evidence>
<dbReference type="InterPro" id="IPR007886">
    <property type="entry name" value="AlaDH/PNT_N"/>
</dbReference>
<dbReference type="SUPFAM" id="SSF51735">
    <property type="entry name" value="NAD(P)-binding Rossmann-fold domains"/>
    <property type="match status" value="1"/>
</dbReference>
<dbReference type="RefSeq" id="WP_133711866.1">
    <property type="nucleotide sequence ID" value="NZ_SOAG01000005.1"/>
</dbReference>
<dbReference type="SUPFAM" id="SSF52283">
    <property type="entry name" value="Formate/glycerate dehydrogenase catalytic domain-like"/>
    <property type="match status" value="1"/>
</dbReference>
<evidence type="ECO:0000259" key="5">
    <source>
        <dbReference type="SMART" id="SM01002"/>
    </source>
</evidence>
<dbReference type="SMART" id="SM01003">
    <property type="entry name" value="AlaDh_PNT_N"/>
    <property type="match status" value="1"/>
</dbReference>
<dbReference type="GO" id="GO:0005886">
    <property type="term" value="C:plasma membrane"/>
    <property type="evidence" value="ECO:0007669"/>
    <property type="project" value="TreeGrafter"/>
</dbReference>